<protein>
    <submittedName>
        <fullName evidence="2">Uncharacterized protein</fullName>
    </submittedName>
</protein>
<keyword evidence="3" id="KW-1185">Reference proteome</keyword>
<keyword evidence="1" id="KW-0732">Signal</keyword>
<accession>A0AAD9VRQ7</accession>
<evidence type="ECO:0000256" key="1">
    <source>
        <dbReference type="SAM" id="SignalP"/>
    </source>
</evidence>
<name>A0AAD9VRQ7_9HYME</name>
<evidence type="ECO:0000313" key="2">
    <source>
        <dbReference type="EMBL" id="KAK2583652.1"/>
    </source>
</evidence>
<comment type="caution">
    <text evidence="2">The sequence shown here is derived from an EMBL/GenBank/DDBJ whole genome shotgun (WGS) entry which is preliminary data.</text>
</comment>
<dbReference type="Proteomes" id="UP001258017">
    <property type="component" value="Unassembled WGS sequence"/>
</dbReference>
<organism evidence="2 3">
    <name type="scientific">Odynerus spinipes</name>
    <dbReference type="NCBI Taxonomy" id="1348599"/>
    <lineage>
        <taxon>Eukaryota</taxon>
        <taxon>Metazoa</taxon>
        <taxon>Ecdysozoa</taxon>
        <taxon>Arthropoda</taxon>
        <taxon>Hexapoda</taxon>
        <taxon>Insecta</taxon>
        <taxon>Pterygota</taxon>
        <taxon>Neoptera</taxon>
        <taxon>Endopterygota</taxon>
        <taxon>Hymenoptera</taxon>
        <taxon>Apocrita</taxon>
        <taxon>Aculeata</taxon>
        <taxon>Vespoidea</taxon>
        <taxon>Vespidae</taxon>
        <taxon>Eumeninae</taxon>
        <taxon>Odynerus</taxon>
    </lineage>
</organism>
<feature type="signal peptide" evidence="1">
    <location>
        <begin position="1"/>
        <end position="25"/>
    </location>
</feature>
<reference evidence="2" key="1">
    <citation type="submission" date="2021-08" db="EMBL/GenBank/DDBJ databases">
        <authorList>
            <person name="Misof B."/>
            <person name="Oliver O."/>
            <person name="Podsiadlowski L."/>
            <person name="Donath A."/>
            <person name="Peters R."/>
            <person name="Mayer C."/>
            <person name="Rust J."/>
            <person name="Gunkel S."/>
            <person name="Lesny P."/>
            <person name="Martin S."/>
            <person name="Oeyen J.P."/>
            <person name="Petersen M."/>
            <person name="Panagiotis P."/>
            <person name="Wilbrandt J."/>
            <person name="Tanja T."/>
        </authorList>
    </citation>
    <scope>NUCLEOTIDE SEQUENCE</scope>
    <source>
        <strain evidence="2">GBR_01_08_01A</strain>
        <tissue evidence="2">Thorax + abdomen</tissue>
    </source>
</reference>
<dbReference type="EMBL" id="JAIFRP010000030">
    <property type="protein sequence ID" value="KAK2583652.1"/>
    <property type="molecule type" value="Genomic_DNA"/>
</dbReference>
<feature type="chain" id="PRO_5042213653" evidence="1">
    <location>
        <begin position="26"/>
        <end position="235"/>
    </location>
</feature>
<proteinExistence type="predicted"/>
<sequence length="235" mass="25644">MKISTMNAVFVFLTICFGRFYLSSATSHGKGKTSKTPNPFSGLTKPRFISFDSEEGDIDISFDLSIPFITIPWQQKIGENGRLPSLLNVNTKGLTIAGLVTGISALVVPFFSKPTSTSSHSHYRDIGGDDTMEWSKVGNAINEMIFSNEYVAPCMQRIVCSVVSTASRSNNPTSTGKIIDGLSSHGWFREATNGTLIQDAVTIGRDSNRDCTQVYKDCLITPRVLKNIMSQVGVI</sequence>
<gene>
    <name evidence="2" type="ORF">KPH14_009587</name>
</gene>
<dbReference type="AlphaFoldDB" id="A0AAD9VRQ7"/>
<reference evidence="2" key="2">
    <citation type="journal article" date="2023" name="Commun. Biol.">
        <title>Intrasexual cuticular hydrocarbon dimorphism in a wasp sheds light on hydrocarbon biosynthesis genes in Hymenoptera.</title>
        <authorList>
            <person name="Moris V.C."/>
            <person name="Podsiadlowski L."/>
            <person name="Martin S."/>
            <person name="Oeyen J.P."/>
            <person name="Donath A."/>
            <person name="Petersen M."/>
            <person name="Wilbrandt J."/>
            <person name="Misof B."/>
            <person name="Liedtke D."/>
            <person name="Thamm M."/>
            <person name="Scheiner R."/>
            <person name="Schmitt T."/>
            <person name="Niehuis O."/>
        </authorList>
    </citation>
    <scope>NUCLEOTIDE SEQUENCE</scope>
    <source>
        <strain evidence="2">GBR_01_08_01A</strain>
    </source>
</reference>
<evidence type="ECO:0000313" key="3">
    <source>
        <dbReference type="Proteomes" id="UP001258017"/>
    </source>
</evidence>